<keyword evidence="1" id="KW-1185">Reference proteome</keyword>
<accession>A0A914RFK5</accession>
<evidence type="ECO:0000313" key="2">
    <source>
        <dbReference type="WBParaSite" id="PEQ_0000509501-mRNA-1"/>
    </source>
</evidence>
<dbReference type="AlphaFoldDB" id="A0A914RFK5"/>
<sequence length="98" mass="11917">MIWALWNSHVETFLPEIDQNAILEYYEEKRIESLAKQGFFARLWNLIKGWFRGHCDKENLRWSYLSISRLELGEFPIVERSEDQKNPLEVESYYFQLI</sequence>
<evidence type="ECO:0000313" key="1">
    <source>
        <dbReference type="Proteomes" id="UP000887564"/>
    </source>
</evidence>
<proteinExistence type="predicted"/>
<reference evidence="2" key="1">
    <citation type="submission" date="2022-11" db="UniProtKB">
        <authorList>
            <consortium name="WormBaseParasite"/>
        </authorList>
    </citation>
    <scope>IDENTIFICATION</scope>
</reference>
<name>A0A914RFK5_PAREQ</name>
<organism evidence="1 2">
    <name type="scientific">Parascaris equorum</name>
    <name type="common">Equine roundworm</name>
    <dbReference type="NCBI Taxonomy" id="6256"/>
    <lineage>
        <taxon>Eukaryota</taxon>
        <taxon>Metazoa</taxon>
        <taxon>Ecdysozoa</taxon>
        <taxon>Nematoda</taxon>
        <taxon>Chromadorea</taxon>
        <taxon>Rhabditida</taxon>
        <taxon>Spirurina</taxon>
        <taxon>Ascaridomorpha</taxon>
        <taxon>Ascaridoidea</taxon>
        <taxon>Ascarididae</taxon>
        <taxon>Parascaris</taxon>
    </lineage>
</organism>
<protein>
    <submittedName>
        <fullName evidence="2">Uncharacterized protein</fullName>
    </submittedName>
</protein>
<dbReference type="Proteomes" id="UP000887564">
    <property type="component" value="Unplaced"/>
</dbReference>
<dbReference type="WBParaSite" id="PEQ_0000509501-mRNA-1">
    <property type="protein sequence ID" value="PEQ_0000509501-mRNA-1"/>
    <property type="gene ID" value="PEQ_0000509501"/>
</dbReference>